<keyword evidence="2" id="KW-0031">Aminopeptidase</keyword>
<organism evidence="2 3">
    <name type="scientific">Sphingomonas arvum</name>
    <dbReference type="NCBI Taxonomy" id="2992113"/>
    <lineage>
        <taxon>Bacteria</taxon>
        <taxon>Pseudomonadati</taxon>
        <taxon>Pseudomonadota</taxon>
        <taxon>Alphaproteobacteria</taxon>
        <taxon>Sphingomonadales</taxon>
        <taxon>Sphingomonadaceae</taxon>
        <taxon>Sphingomonas</taxon>
    </lineage>
</organism>
<dbReference type="InterPro" id="IPR027268">
    <property type="entry name" value="Peptidase_M4/M1_CTD_sf"/>
</dbReference>
<dbReference type="EMBL" id="JAPDOB010000002">
    <property type="protein sequence ID" value="MCW3798446.1"/>
    <property type="molecule type" value="Genomic_DNA"/>
</dbReference>
<keyword evidence="1" id="KW-0472">Membrane</keyword>
<dbReference type="SUPFAM" id="SSF55486">
    <property type="entry name" value="Metalloproteases ('zincins'), catalytic domain"/>
    <property type="match status" value="1"/>
</dbReference>
<feature type="transmembrane region" description="Helical" evidence="1">
    <location>
        <begin position="146"/>
        <end position="168"/>
    </location>
</feature>
<keyword evidence="2" id="KW-0645">Protease</keyword>
<reference evidence="2 3" key="1">
    <citation type="submission" date="2022-10" db="EMBL/GenBank/DDBJ databases">
        <title>Sphingomonas sp.</title>
        <authorList>
            <person name="Jin C."/>
        </authorList>
    </citation>
    <scope>NUCLEOTIDE SEQUENCE [LARGE SCALE GENOMIC DNA]</scope>
    <source>
        <strain evidence="2 3">BN140010</strain>
    </source>
</reference>
<feature type="transmembrane region" description="Helical" evidence="1">
    <location>
        <begin position="447"/>
        <end position="470"/>
    </location>
</feature>
<evidence type="ECO:0000313" key="2">
    <source>
        <dbReference type="EMBL" id="MCW3798446.1"/>
    </source>
</evidence>
<keyword evidence="3" id="KW-1185">Reference proteome</keyword>
<evidence type="ECO:0000313" key="3">
    <source>
        <dbReference type="Proteomes" id="UP001526246"/>
    </source>
</evidence>
<dbReference type="RefSeq" id="WP_264883289.1">
    <property type="nucleotide sequence ID" value="NZ_JAPDOB010000002.1"/>
</dbReference>
<keyword evidence="1" id="KW-0812">Transmembrane</keyword>
<feature type="transmembrane region" description="Helical" evidence="1">
    <location>
        <begin position="477"/>
        <end position="498"/>
    </location>
</feature>
<comment type="caution">
    <text evidence="2">The sequence shown here is derived from an EMBL/GenBank/DDBJ whole genome shotgun (WGS) entry which is preliminary data.</text>
</comment>
<dbReference type="Gene3D" id="1.10.390.10">
    <property type="entry name" value="Neutral Protease Domain 2"/>
    <property type="match status" value="1"/>
</dbReference>
<feature type="transmembrane region" description="Helical" evidence="1">
    <location>
        <begin position="531"/>
        <end position="548"/>
    </location>
</feature>
<accession>A0ABT3JI43</accession>
<proteinExistence type="predicted"/>
<dbReference type="GO" id="GO:0004177">
    <property type="term" value="F:aminopeptidase activity"/>
    <property type="evidence" value="ECO:0007669"/>
    <property type="project" value="UniProtKB-KW"/>
</dbReference>
<feature type="transmembrane region" description="Helical" evidence="1">
    <location>
        <begin position="364"/>
        <end position="386"/>
    </location>
</feature>
<feature type="transmembrane region" description="Helical" evidence="1">
    <location>
        <begin position="412"/>
        <end position="435"/>
    </location>
</feature>
<feature type="transmembrane region" description="Helical" evidence="1">
    <location>
        <begin position="55"/>
        <end position="79"/>
    </location>
</feature>
<gene>
    <name evidence="2" type="ORF">OMW55_11580</name>
</gene>
<sequence length="1200" mass="134157">MLLGITRFEIRYQLRNPVFWVAIAIFFLLGFGLTASENVRIGTPGAVHENAPSAIAVATAIFTLFYLFVTTAFVANAIVRDDSSGFSPIIRATRVTKAQIVLGRFLGGLVVAYLGYLAVPLGLMVGSAMPWVDPETVGPLRLSHYAWNYLLFAIPNIFLTSAILFALATSLRSMMASYIGAVLLVMGYLVTSSVVGQNIEYRDSFARWEPLGTGALDQATRYWTQAELNNRLVDLTGTMAFNRGWAIVLGLLFLGLTLWRFSLTERAPSRRRLRKLAKREAREAKAAAVAPTFGGDEVVARNARSSTATQFFMRLRLEVRQVLTSPGLLILALLAIGFTSANLWQGQSTYGTPDYPTVSAVVDVVRNMSSIFLLMVAVFYGGELVWRERDRKFNELIDSTPVPSWVMTVPKIIAIFVVLLTVNLVAMATGLFYQLAKGATEFGVADYLAWFILPAAMDGLLIAILVVLVQVLSPSKYLGWGVIFVWFVGTIFLSNMGYTNPLYLYGAYPGVPLSDFVGAGSFWKGALTLQFYWLMCAVIFAVLAHLLWPRGTDLDLRTRLRRLRRPGAVPLAIAGVAALAMAATGAYAYQNIKVLNRYETSDEVEKFRADYERKYLKYEKLPQPSITRVNLDVQLFPKERRMVTDGRYELVNRTDAPIRDLHVRQGDRDTELLKLDIPGARPVSDDERFGYRIYRFDRPLAPGQATALVFRTRIWRQGFRASAPATDVIENGTLVNNFDFAPLIGMTRQGMLSDRTQRRRQGLPAELRPAKLEDLSATRRNYIGSDWVMSDIRVTTDADQTPIAPGNQVADTTANGRRTARFVSPAPILNFFSVQSAAYQAARRNHNGVALEVLYHPGHDHNVPKMLRAMSTSLDYYRANFGPYQFNYARIIEFPGYNSFAQAFAGTMPYSESIGFNANTNDPEKIDFTTYVIAHEISHQYWAHQVVGADMQGGTLSSETLAQYSALMVMKKLYGPDKIRRFLKYELDGYLRGRKGEALEELPLERVENQQYIHYRKGAVAMYLLQERLGEAAVNRALARFVARYRFTGPPYLRSTDLVAEFRKEAETPEQQQLITDLFERITLYDLKVTDAVTTKVGNAWQTTLTIAADKYYADGKGAESKANLYEPIEVGLFTARPGLGAFSARNVIELGRQPIRSSVKKIVIRSTAKPAFAGVDPYNYYIDRNSDDNVKEVTGPAAR</sequence>
<keyword evidence="1" id="KW-1133">Transmembrane helix</keyword>
<feature type="transmembrane region" description="Helical" evidence="1">
    <location>
        <begin position="322"/>
        <end position="344"/>
    </location>
</feature>
<feature type="transmembrane region" description="Helical" evidence="1">
    <location>
        <begin position="175"/>
        <end position="195"/>
    </location>
</feature>
<feature type="transmembrane region" description="Helical" evidence="1">
    <location>
        <begin position="17"/>
        <end position="35"/>
    </location>
</feature>
<evidence type="ECO:0000256" key="1">
    <source>
        <dbReference type="SAM" id="Phobius"/>
    </source>
</evidence>
<feature type="transmembrane region" description="Helical" evidence="1">
    <location>
        <begin position="244"/>
        <end position="263"/>
    </location>
</feature>
<name>A0ABT3JI43_9SPHN</name>
<keyword evidence="2" id="KW-0378">Hydrolase</keyword>
<dbReference type="PANTHER" id="PTHR43471">
    <property type="entry name" value="ABC TRANSPORTER PERMEASE"/>
    <property type="match status" value="1"/>
</dbReference>
<protein>
    <submittedName>
        <fullName evidence="2">Aminopeptidase</fullName>
    </submittedName>
</protein>
<feature type="transmembrane region" description="Helical" evidence="1">
    <location>
        <begin position="568"/>
        <end position="589"/>
    </location>
</feature>
<dbReference type="Proteomes" id="UP001526246">
    <property type="component" value="Unassembled WGS sequence"/>
</dbReference>
<feature type="transmembrane region" description="Helical" evidence="1">
    <location>
        <begin position="100"/>
        <end position="126"/>
    </location>
</feature>